<feature type="transmembrane region" description="Helical" evidence="17">
    <location>
        <begin position="50"/>
        <end position="68"/>
    </location>
</feature>
<evidence type="ECO:0000313" key="18">
    <source>
        <dbReference type="EMBL" id="RKD24044.1"/>
    </source>
</evidence>
<comment type="subcellular location">
    <subcellularLocation>
        <location evidence="1 17">Cell membrane</location>
        <topology evidence="1 17">Multi-pass membrane protein</topology>
    </subcellularLocation>
</comment>
<proteinExistence type="inferred from homology"/>
<evidence type="ECO:0000256" key="15">
    <source>
        <dbReference type="ARBA" id="ARBA00032932"/>
    </source>
</evidence>
<keyword evidence="19" id="KW-1185">Reference proteome</keyword>
<keyword evidence="10 17" id="KW-1133">Transmembrane helix</keyword>
<comment type="miscellaneous">
    <text evidence="17">Bacitracin is thought to be involved in the inhibition of peptidoglycan synthesis by sequestering undecaprenyl diphosphate, thereby reducing the pool of lipid carrier available.</text>
</comment>
<keyword evidence="12 17" id="KW-0046">Antibiotic resistance</keyword>
<dbReference type="GO" id="GO:0005886">
    <property type="term" value="C:plasma membrane"/>
    <property type="evidence" value="ECO:0007669"/>
    <property type="project" value="UniProtKB-SubCell"/>
</dbReference>
<organism evidence="18 19">
    <name type="scientific">Ammoniphilus oxalaticus</name>
    <dbReference type="NCBI Taxonomy" id="66863"/>
    <lineage>
        <taxon>Bacteria</taxon>
        <taxon>Bacillati</taxon>
        <taxon>Bacillota</taxon>
        <taxon>Bacilli</taxon>
        <taxon>Bacillales</taxon>
        <taxon>Paenibacillaceae</taxon>
        <taxon>Aneurinibacillus group</taxon>
        <taxon>Ammoniphilus</taxon>
    </lineage>
</organism>
<dbReference type="EMBL" id="MCHY01000008">
    <property type="protein sequence ID" value="RKD24044.1"/>
    <property type="molecule type" value="Genomic_DNA"/>
</dbReference>
<keyword evidence="11 17" id="KW-0472">Membrane</keyword>
<sequence>MDEIMKSLILGIIQGFTEFLPISSTGHLVLGRKYLGLTEAGLFLDTMLHFGTLIAVLAVFWDDVIALIKRPFSRLGLLIIVGTIPTAIIGLAFEDFFEEISKTGSTIGVEFLVTGIILWYADLWKRKGNKGIEQITFKDALFIGTLQGAAILPAISRSGLTIAGSLFRGIDKQVAARFSFLLSLPAILGACALQGRKVMSVQAELVGLPALLIGTFAAAICGYIAVKWMLKILNKGSLKIFAVYVFILGGIVLGLQMFGLW</sequence>
<evidence type="ECO:0000256" key="9">
    <source>
        <dbReference type="ARBA" id="ARBA00022984"/>
    </source>
</evidence>
<feature type="transmembrane region" description="Helical" evidence="17">
    <location>
        <begin position="205"/>
        <end position="226"/>
    </location>
</feature>
<accession>A0A419SJ31</accession>
<dbReference type="Proteomes" id="UP000284219">
    <property type="component" value="Unassembled WGS sequence"/>
</dbReference>
<dbReference type="InterPro" id="IPR003824">
    <property type="entry name" value="UppP"/>
</dbReference>
<dbReference type="EC" id="3.6.1.27" evidence="3 17"/>
<protein>
    <recommendedName>
        <fullName evidence="4 17">Undecaprenyl-diphosphatase</fullName>
        <ecNumber evidence="3 17">3.6.1.27</ecNumber>
    </recommendedName>
    <alternativeName>
        <fullName evidence="15 17">Bacitracin resistance protein</fullName>
    </alternativeName>
    <alternativeName>
        <fullName evidence="14 17">Undecaprenyl pyrophosphate phosphatase</fullName>
    </alternativeName>
</protein>
<evidence type="ECO:0000256" key="8">
    <source>
        <dbReference type="ARBA" id="ARBA00022960"/>
    </source>
</evidence>
<feature type="transmembrane region" description="Helical" evidence="17">
    <location>
        <begin position="105"/>
        <end position="123"/>
    </location>
</feature>
<keyword evidence="9 17" id="KW-0573">Peptidoglycan synthesis</keyword>
<dbReference type="HAMAP" id="MF_01006">
    <property type="entry name" value="Undec_diphosphatase"/>
    <property type="match status" value="1"/>
</dbReference>
<feature type="transmembrane region" description="Helical" evidence="17">
    <location>
        <begin position="7"/>
        <end position="30"/>
    </location>
</feature>
<evidence type="ECO:0000256" key="1">
    <source>
        <dbReference type="ARBA" id="ARBA00004651"/>
    </source>
</evidence>
<gene>
    <name evidence="17" type="primary">uppP</name>
    <name evidence="18" type="ORF">BEP19_06445</name>
</gene>
<dbReference type="PANTHER" id="PTHR30622:SF4">
    <property type="entry name" value="UNDECAPRENYL-DIPHOSPHATASE"/>
    <property type="match status" value="1"/>
</dbReference>
<dbReference type="GO" id="GO:0008360">
    <property type="term" value="P:regulation of cell shape"/>
    <property type="evidence" value="ECO:0007669"/>
    <property type="project" value="UniProtKB-KW"/>
</dbReference>
<feature type="transmembrane region" description="Helical" evidence="17">
    <location>
        <begin position="238"/>
        <end position="260"/>
    </location>
</feature>
<keyword evidence="13 17" id="KW-0961">Cell wall biogenesis/degradation</keyword>
<comment type="function">
    <text evidence="17">Catalyzes the dephosphorylation of undecaprenyl diphosphate (UPP). Confers resistance to bacitracin.</text>
</comment>
<comment type="caution">
    <text evidence="18">The sequence shown here is derived from an EMBL/GenBank/DDBJ whole genome shotgun (WGS) entry which is preliminary data.</text>
</comment>
<keyword evidence="8 17" id="KW-0133">Cell shape</keyword>
<dbReference type="AlphaFoldDB" id="A0A419SJ31"/>
<evidence type="ECO:0000256" key="12">
    <source>
        <dbReference type="ARBA" id="ARBA00023251"/>
    </source>
</evidence>
<evidence type="ECO:0000256" key="16">
    <source>
        <dbReference type="ARBA" id="ARBA00047594"/>
    </source>
</evidence>
<comment type="similarity">
    <text evidence="2 17">Belongs to the UppP family.</text>
</comment>
<name>A0A419SJ31_9BACL</name>
<evidence type="ECO:0000256" key="5">
    <source>
        <dbReference type="ARBA" id="ARBA00022475"/>
    </source>
</evidence>
<evidence type="ECO:0000256" key="6">
    <source>
        <dbReference type="ARBA" id="ARBA00022692"/>
    </source>
</evidence>
<feature type="transmembrane region" description="Helical" evidence="17">
    <location>
        <begin position="75"/>
        <end position="93"/>
    </location>
</feature>
<evidence type="ECO:0000256" key="10">
    <source>
        <dbReference type="ARBA" id="ARBA00022989"/>
    </source>
</evidence>
<dbReference type="OrthoDB" id="9808289at2"/>
<dbReference type="Pfam" id="PF02673">
    <property type="entry name" value="BacA"/>
    <property type="match status" value="1"/>
</dbReference>
<evidence type="ECO:0000256" key="11">
    <source>
        <dbReference type="ARBA" id="ARBA00023136"/>
    </source>
</evidence>
<evidence type="ECO:0000256" key="13">
    <source>
        <dbReference type="ARBA" id="ARBA00023316"/>
    </source>
</evidence>
<evidence type="ECO:0000256" key="2">
    <source>
        <dbReference type="ARBA" id="ARBA00010621"/>
    </source>
</evidence>
<dbReference type="GO" id="GO:0050380">
    <property type="term" value="F:undecaprenyl-diphosphatase activity"/>
    <property type="evidence" value="ECO:0007669"/>
    <property type="project" value="UniProtKB-UniRule"/>
</dbReference>
<evidence type="ECO:0000256" key="14">
    <source>
        <dbReference type="ARBA" id="ARBA00032707"/>
    </source>
</evidence>
<dbReference type="PANTHER" id="PTHR30622">
    <property type="entry name" value="UNDECAPRENYL-DIPHOSPHATASE"/>
    <property type="match status" value="1"/>
</dbReference>
<dbReference type="GO" id="GO:0046677">
    <property type="term" value="P:response to antibiotic"/>
    <property type="evidence" value="ECO:0007669"/>
    <property type="project" value="UniProtKB-UniRule"/>
</dbReference>
<feature type="transmembrane region" description="Helical" evidence="17">
    <location>
        <begin position="175"/>
        <end position="193"/>
    </location>
</feature>
<comment type="catalytic activity">
    <reaction evidence="16 17">
        <text>di-trans,octa-cis-undecaprenyl diphosphate + H2O = di-trans,octa-cis-undecaprenyl phosphate + phosphate + H(+)</text>
        <dbReference type="Rhea" id="RHEA:28094"/>
        <dbReference type="ChEBI" id="CHEBI:15377"/>
        <dbReference type="ChEBI" id="CHEBI:15378"/>
        <dbReference type="ChEBI" id="CHEBI:43474"/>
        <dbReference type="ChEBI" id="CHEBI:58405"/>
        <dbReference type="ChEBI" id="CHEBI:60392"/>
        <dbReference type="EC" id="3.6.1.27"/>
    </reaction>
</comment>
<keyword evidence="5 17" id="KW-1003">Cell membrane</keyword>
<dbReference type="GO" id="GO:0009252">
    <property type="term" value="P:peptidoglycan biosynthetic process"/>
    <property type="evidence" value="ECO:0007669"/>
    <property type="project" value="UniProtKB-KW"/>
</dbReference>
<evidence type="ECO:0000256" key="17">
    <source>
        <dbReference type="HAMAP-Rule" id="MF_01006"/>
    </source>
</evidence>
<evidence type="ECO:0000256" key="3">
    <source>
        <dbReference type="ARBA" id="ARBA00012374"/>
    </source>
</evidence>
<reference evidence="18 19" key="1">
    <citation type="submission" date="2016-08" db="EMBL/GenBank/DDBJ databases">
        <title>Novel Firmicute Genomes.</title>
        <authorList>
            <person name="Poppleton D.I."/>
            <person name="Gribaldo S."/>
        </authorList>
    </citation>
    <scope>NUCLEOTIDE SEQUENCE [LARGE SCALE GENOMIC DNA]</scope>
    <source>
        <strain evidence="18 19">RAOx-1</strain>
    </source>
</reference>
<keyword evidence="6 17" id="KW-0812">Transmembrane</keyword>
<evidence type="ECO:0000256" key="4">
    <source>
        <dbReference type="ARBA" id="ARBA00021581"/>
    </source>
</evidence>
<evidence type="ECO:0000256" key="7">
    <source>
        <dbReference type="ARBA" id="ARBA00022801"/>
    </source>
</evidence>
<evidence type="ECO:0000313" key="19">
    <source>
        <dbReference type="Proteomes" id="UP000284219"/>
    </source>
</evidence>
<dbReference type="GO" id="GO:0071555">
    <property type="term" value="P:cell wall organization"/>
    <property type="evidence" value="ECO:0007669"/>
    <property type="project" value="UniProtKB-KW"/>
</dbReference>
<dbReference type="RefSeq" id="WP_120189292.1">
    <property type="nucleotide sequence ID" value="NZ_MCHY01000008.1"/>
</dbReference>
<keyword evidence="7 17" id="KW-0378">Hydrolase</keyword>